<evidence type="ECO:0000313" key="2">
    <source>
        <dbReference type="Proteomes" id="UP000692954"/>
    </source>
</evidence>
<dbReference type="Proteomes" id="UP000692954">
    <property type="component" value="Unassembled WGS sequence"/>
</dbReference>
<accession>A0A8S1R3Y6</accession>
<evidence type="ECO:0000313" key="1">
    <source>
        <dbReference type="EMBL" id="CAD8122024.1"/>
    </source>
</evidence>
<organism evidence="1 2">
    <name type="scientific">Paramecium sonneborni</name>
    <dbReference type="NCBI Taxonomy" id="65129"/>
    <lineage>
        <taxon>Eukaryota</taxon>
        <taxon>Sar</taxon>
        <taxon>Alveolata</taxon>
        <taxon>Ciliophora</taxon>
        <taxon>Intramacronucleata</taxon>
        <taxon>Oligohymenophorea</taxon>
        <taxon>Peniculida</taxon>
        <taxon>Parameciidae</taxon>
        <taxon>Paramecium</taxon>
    </lineage>
</organism>
<dbReference type="PANTHER" id="PTHR33706">
    <property type="entry name" value="MORN VARIANT REPEAT PROTEIN"/>
    <property type="match status" value="1"/>
</dbReference>
<keyword evidence="2" id="KW-1185">Reference proteome</keyword>
<dbReference type="EMBL" id="CAJJDN010000136">
    <property type="protein sequence ID" value="CAD8122024.1"/>
    <property type="molecule type" value="Genomic_DNA"/>
</dbReference>
<dbReference type="PANTHER" id="PTHR33706:SF1">
    <property type="entry name" value="TPR REPEAT PROTEIN"/>
    <property type="match status" value="1"/>
</dbReference>
<sequence length="763" mass="90072">MIQSNNYCLIHPNFLVGGIYKSQHSLKIQRKICLECILKFKIPPEQVLAKQDFIQSLLQKSQQLNMVSEISKSESQYILKKFLSKLDDIKKEITLIFENIKESIQTIQEYEKMMDNQYLKIVNQDLNPFECSDTYLDFLVNFLEGNIFEQEISKKKKLVSQIRKIEAVLEKLVSNMYNTNHLIEKIGEDFFQISNKETIFHLEGIENGNKQLKKIQFDVTISQNGNKVYKKDGQIIREEKQKLGAKKEEFIYNLEQMKYLEFEGQYGVKGYKIKTWKYLWKGKHIGGGNYNIMGQKEGKWIEFNTNNKISENKVLEIGCYSQGKKTGLWFLSWNNLQIGGGSYNQERENKKIGNWIELDELFNYDKQVTYSGEYNIEGMKVGRWDITYCKFNEKEFQQIGGGSYDQEGNQKKIGKWIELDKMFNYDKQVTYSGEYNKQQMKVGRWDISYYKYKEKEFHQIGGGLYDQEGEKIGKWVELDERFCNPKQVTYGGEYKKGIKVGKWEICFKGFESNSEYQQIGGGSYDEEGEKIGKWVELDESFCNPKQVTYSGEYKKVIKEGRWDIWFKGTNRNSEYQQIGGGSYDQEGEKIGEWIELDEKFCNPKQITYVGEYKKGIKVGRWNICFKGTDQNSEYQQIGGGQYNQEQEKIGEWIELSQMFCYQKQIIFNGEYKKNKKIGRWNIMYCKEGDKEYQSIGGGSYDQEGDQKKIGQWDELDEMFDVFKIVIYSGQYNVNSIKIGKWIKRIREYYEVEFYNHDEKIYDN</sequence>
<protein>
    <submittedName>
        <fullName evidence="1">Uncharacterized protein</fullName>
    </submittedName>
</protein>
<dbReference type="AlphaFoldDB" id="A0A8S1R3Y6"/>
<dbReference type="OrthoDB" id="309410at2759"/>
<proteinExistence type="predicted"/>
<reference evidence="1" key="1">
    <citation type="submission" date="2021-01" db="EMBL/GenBank/DDBJ databases">
        <authorList>
            <consortium name="Genoscope - CEA"/>
            <person name="William W."/>
        </authorList>
    </citation>
    <scope>NUCLEOTIDE SEQUENCE</scope>
</reference>
<name>A0A8S1R3Y6_9CILI</name>
<gene>
    <name evidence="1" type="ORF">PSON_ATCC_30995.1.T1360013</name>
</gene>
<comment type="caution">
    <text evidence="1">The sequence shown here is derived from an EMBL/GenBank/DDBJ whole genome shotgun (WGS) entry which is preliminary data.</text>
</comment>